<proteinExistence type="inferred from homology"/>
<feature type="compositionally biased region" description="Polar residues" evidence="12">
    <location>
        <begin position="443"/>
        <end position="457"/>
    </location>
</feature>
<accession>A0A4T0FU93</accession>
<feature type="compositionally biased region" description="Low complexity" evidence="12">
    <location>
        <begin position="1261"/>
        <end position="1271"/>
    </location>
</feature>
<comment type="catalytic activity">
    <reaction evidence="9">
        <text>L-threonyl-[protein] + ATP = O-phospho-L-threonyl-[protein] + ADP + H(+)</text>
        <dbReference type="Rhea" id="RHEA:46608"/>
        <dbReference type="Rhea" id="RHEA-COMP:11060"/>
        <dbReference type="Rhea" id="RHEA-COMP:11605"/>
        <dbReference type="ChEBI" id="CHEBI:15378"/>
        <dbReference type="ChEBI" id="CHEBI:30013"/>
        <dbReference type="ChEBI" id="CHEBI:30616"/>
        <dbReference type="ChEBI" id="CHEBI:61977"/>
        <dbReference type="ChEBI" id="CHEBI:456216"/>
        <dbReference type="EC" id="2.7.12.1"/>
    </reaction>
</comment>
<feature type="compositionally biased region" description="Basic residues" evidence="12">
    <location>
        <begin position="52"/>
        <end position="61"/>
    </location>
</feature>
<keyword evidence="5 11" id="KW-0547">Nucleotide-binding</keyword>
<dbReference type="PROSITE" id="PS00108">
    <property type="entry name" value="PROTEIN_KINASE_ST"/>
    <property type="match status" value="1"/>
</dbReference>
<reference evidence="14 15" key="1">
    <citation type="submission" date="2019-03" db="EMBL/GenBank/DDBJ databases">
        <title>Sequencing 23 genomes of Wallemia ichthyophaga.</title>
        <authorList>
            <person name="Gostincar C."/>
        </authorList>
    </citation>
    <scope>NUCLEOTIDE SEQUENCE [LARGE SCALE GENOMIC DNA]</scope>
    <source>
        <strain evidence="14 15">EXF-5753</strain>
    </source>
</reference>
<feature type="compositionally biased region" description="Basic and acidic residues" evidence="12">
    <location>
        <begin position="484"/>
        <end position="500"/>
    </location>
</feature>
<feature type="domain" description="Protein kinase" evidence="13">
    <location>
        <begin position="893"/>
        <end position="1189"/>
    </location>
</feature>
<feature type="compositionally biased region" description="Polar residues" evidence="12">
    <location>
        <begin position="732"/>
        <end position="742"/>
    </location>
</feature>
<evidence type="ECO:0000313" key="14">
    <source>
        <dbReference type="EMBL" id="TIA92188.1"/>
    </source>
</evidence>
<feature type="region of interest" description="Disordered" evidence="12">
    <location>
        <begin position="688"/>
        <end position="742"/>
    </location>
</feature>
<feature type="compositionally biased region" description="Polar residues" evidence="12">
    <location>
        <begin position="1248"/>
        <end position="1260"/>
    </location>
</feature>
<dbReference type="SUPFAM" id="SSF56112">
    <property type="entry name" value="Protein kinase-like (PK-like)"/>
    <property type="match status" value="1"/>
</dbReference>
<dbReference type="GO" id="GO:0004712">
    <property type="term" value="F:protein serine/threonine/tyrosine kinase activity"/>
    <property type="evidence" value="ECO:0007669"/>
    <property type="project" value="UniProtKB-EC"/>
</dbReference>
<dbReference type="GO" id="GO:0005856">
    <property type="term" value="C:cytoskeleton"/>
    <property type="evidence" value="ECO:0007669"/>
    <property type="project" value="TreeGrafter"/>
</dbReference>
<evidence type="ECO:0000256" key="6">
    <source>
        <dbReference type="ARBA" id="ARBA00022777"/>
    </source>
</evidence>
<comment type="caution">
    <text evidence="14">The sequence shown here is derived from an EMBL/GenBank/DDBJ whole genome shotgun (WGS) entry which is preliminary data.</text>
</comment>
<gene>
    <name evidence="14" type="ORF">E3P99_00773</name>
</gene>
<evidence type="ECO:0000256" key="12">
    <source>
        <dbReference type="SAM" id="MobiDB-lite"/>
    </source>
</evidence>
<keyword evidence="15" id="KW-1185">Reference proteome</keyword>
<organism evidence="14 15">
    <name type="scientific">Wallemia hederae</name>
    <dbReference type="NCBI Taxonomy" id="1540922"/>
    <lineage>
        <taxon>Eukaryota</taxon>
        <taxon>Fungi</taxon>
        <taxon>Dikarya</taxon>
        <taxon>Basidiomycota</taxon>
        <taxon>Wallemiomycotina</taxon>
        <taxon>Wallemiomycetes</taxon>
        <taxon>Wallemiales</taxon>
        <taxon>Wallemiaceae</taxon>
        <taxon>Wallemia</taxon>
    </lineage>
</organism>
<dbReference type="Proteomes" id="UP000310189">
    <property type="component" value="Unassembled WGS sequence"/>
</dbReference>
<keyword evidence="3" id="KW-0723">Serine/threonine-protein kinase</keyword>
<feature type="compositionally biased region" description="Low complexity" evidence="12">
    <location>
        <begin position="543"/>
        <end position="554"/>
    </location>
</feature>
<evidence type="ECO:0000256" key="7">
    <source>
        <dbReference type="ARBA" id="ARBA00022840"/>
    </source>
</evidence>
<dbReference type="InterPro" id="IPR008271">
    <property type="entry name" value="Ser/Thr_kinase_AS"/>
</dbReference>
<evidence type="ECO:0000259" key="13">
    <source>
        <dbReference type="PROSITE" id="PS50011"/>
    </source>
</evidence>
<dbReference type="EMBL" id="SPNW01000008">
    <property type="protein sequence ID" value="TIA92188.1"/>
    <property type="molecule type" value="Genomic_DNA"/>
</dbReference>
<feature type="compositionally biased region" description="Basic and acidic residues" evidence="12">
    <location>
        <begin position="558"/>
        <end position="567"/>
    </location>
</feature>
<evidence type="ECO:0000256" key="10">
    <source>
        <dbReference type="ARBA" id="ARBA00051680"/>
    </source>
</evidence>
<feature type="compositionally biased region" description="Polar residues" evidence="12">
    <location>
        <begin position="698"/>
        <end position="717"/>
    </location>
</feature>
<keyword evidence="6" id="KW-0418">Kinase</keyword>
<name>A0A4T0FU93_9BASI</name>
<evidence type="ECO:0000256" key="2">
    <source>
        <dbReference type="ARBA" id="ARBA00013203"/>
    </source>
</evidence>
<comment type="similarity">
    <text evidence="1">Belongs to the protein kinase superfamily. CMGC Ser/Thr protein kinase family. MNB/DYRK subfamily.</text>
</comment>
<evidence type="ECO:0000256" key="5">
    <source>
        <dbReference type="ARBA" id="ARBA00022741"/>
    </source>
</evidence>
<dbReference type="PANTHER" id="PTHR24058:SF22">
    <property type="entry name" value="DUAL SPECIFICITY TYROSINE-PHOSPHORYLATION-REGULATED KINASE 4"/>
    <property type="match status" value="1"/>
</dbReference>
<feature type="compositionally biased region" description="Low complexity" evidence="12">
    <location>
        <begin position="413"/>
        <end position="434"/>
    </location>
</feature>
<dbReference type="PROSITE" id="PS00107">
    <property type="entry name" value="PROTEIN_KINASE_ATP"/>
    <property type="match status" value="1"/>
</dbReference>
<feature type="compositionally biased region" description="Basic and acidic residues" evidence="12">
    <location>
        <begin position="688"/>
        <end position="697"/>
    </location>
</feature>
<keyword evidence="4" id="KW-0808">Transferase</keyword>
<dbReference type="GO" id="GO:0005737">
    <property type="term" value="C:cytoplasm"/>
    <property type="evidence" value="ECO:0007669"/>
    <property type="project" value="TreeGrafter"/>
</dbReference>
<dbReference type="InterPro" id="IPR050494">
    <property type="entry name" value="Ser_Thr_dual-spec_kinase"/>
</dbReference>
<sequence length="1301" mass="143125">MNSSNLPNGRVKQHADTHERNQVPIHANFNDPMDFDPELPAFEIESTIQHRNSMRRNKSKSFAHLPPSPATHTISSTLRLNQPPMVDADVSQRSPGFIRALNSQRSEHSRDHQRTPSRPKSSHSRPGTPPSKGFMTDEKRKNRSSVGSRFAAEAKHFFQGAGQSAPSLNSRRKSTPAIKTASISSTSNESPSTSRDSTSFSSLRSRRNSASSEISSIQSHNDEFGFNKDVDVPPVPRIPKDYSTVDGIGGLNALNNLNTLNTLDNGLHSQASASSQTTAVSPPKSDRTAYKKESHSSMSSSKSRPKMESRDSNYSPTQANCINFPQSATKRQSTVRRMTPSSIPFFRRSASAQNINGHAALDETPPPVPPISQTHMTHNSVSSAGTNGTTGSSSSATATPSHRKSMLGLGFPSLLRPSSSRKSLSSSKPISSDNLSDKHTKQGSEQSTFRQRRNSLSAAIMGRRRGKSVGSGSGPADLPSEPVPKIKSEFLDKKEEKEKSATPQASPATRTRTVRDLMHDTNDKNTATLQSTNSPSYRTFPHSSTLQQSNSQSSYETLHPDSKRDQKLVTPTRIPRISMSAVRAPGATGAQTQSQTRSPSSITRKASLTDTARKVSDTSVHTVNSVSTVNSKSRMSTSGSMSHLSDAVNTSTDPNREMRKRVVDKSLLESQSRRLSKMAIDNNVNAIAKEEQNKTDRNNTISLVKTPRQSSTYAKANTSIPTSVSSSSIASRNGNGVNTTPKIRSVAPAVSSRSSTGLAHANSATPLTAKVRPPRNNEDEVVADEEMMAYIRRSQARKLAAGAKLSELEAMLAFPEDVHPTPRMSPREAVALYGSSLSPYEQNEINNFRDIYFVGQSSKKRPATKERSSSNHGYDDDRGDYLVIKHDHLNYRYEIMDTLGKGSFGQVLECLDHKTGKSVAIKIIRNKKRFHHQALVEVKILDRLVDWDPENKHNVIMKTEHFNFRGHLCIATELLSINLYELIKANCFAGFTTALIKRFAAQMLHSLVLMKQHNVIHCDLKPENVLLRHPAKSSIKVIDFGSSCFENEKVYTYIQSRFYRSPEVILGMEYTAAIDMWSFGAILVELFTGYPIFPGENEQEQLACLMEVLGVPDKYIVDKSSRRKIFFDSTGAPRPVINSKGRRRRPSSKSIQSVLKSDDEAFIDFIAKCLLWDPEKRMKPSAALRHPFITGLPMPKPTPVPTKSSRRPSTAQPTSNAHTFKLPNGTASDSKKSMISNPTPMNRHKVSHSQSSAPSNTFNQLKSPKLSSLSSTPRILRSKITTSSTPSSTSKVSTVSASSKY</sequence>
<dbReference type="InterPro" id="IPR000719">
    <property type="entry name" value="Prot_kinase_dom"/>
</dbReference>
<feature type="region of interest" description="Disordered" evidence="12">
    <location>
        <begin position="270"/>
        <end position="338"/>
    </location>
</feature>
<feature type="binding site" evidence="11">
    <location>
        <position position="922"/>
    </location>
    <ligand>
        <name>ATP</name>
        <dbReference type="ChEBI" id="CHEBI:30616"/>
    </ligand>
</feature>
<feature type="compositionally biased region" description="Low complexity" evidence="12">
    <location>
        <begin position="1278"/>
        <end position="1301"/>
    </location>
</feature>
<dbReference type="CDD" id="cd14210">
    <property type="entry name" value="PKc_DYRK"/>
    <property type="match status" value="1"/>
</dbReference>
<feature type="compositionally biased region" description="Low complexity" evidence="12">
    <location>
        <begin position="180"/>
        <end position="219"/>
    </location>
</feature>
<dbReference type="EC" id="2.7.12.1" evidence="2"/>
<dbReference type="SMART" id="SM00220">
    <property type="entry name" value="S_TKc"/>
    <property type="match status" value="1"/>
</dbReference>
<dbReference type="Gene3D" id="3.30.200.20">
    <property type="entry name" value="Phosphorylase Kinase, domain 1"/>
    <property type="match status" value="1"/>
</dbReference>
<feature type="region of interest" description="Disordered" evidence="12">
    <location>
        <begin position="102"/>
        <end position="238"/>
    </location>
</feature>
<dbReference type="GO" id="GO:0004674">
    <property type="term" value="F:protein serine/threonine kinase activity"/>
    <property type="evidence" value="ECO:0007669"/>
    <property type="project" value="UniProtKB-KW"/>
</dbReference>
<dbReference type="Gene3D" id="1.10.510.10">
    <property type="entry name" value="Transferase(Phosphotransferase) domain 1"/>
    <property type="match status" value="1"/>
</dbReference>
<feature type="compositionally biased region" description="Polar residues" evidence="12">
    <location>
        <begin position="524"/>
        <end position="537"/>
    </location>
</feature>
<protein>
    <recommendedName>
        <fullName evidence="2">dual-specificity kinase</fullName>
        <ecNumber evidence="2">2.7.12.1</ecNumber>
    </recommendedName>
</protein>
<dbReference type="InterPro" id="IPR017441">
    <property type="entry name" value="Protein_kinase_ATP_BS"/>
</dbReference>
<feature type="compositionally biased region" description="Polar residues" evidence="12">
    <location>
        <begin position="1201"/>
        <end position="1218"/>
    </location>
</feature>
<feature type="compositionally biased region" description="Basic and acidic residues" evidence="12">
    <location>
        <begin position="513"/>
        <end position="523"/>
    </location>
</feature>
<feature type="region of interest" description="Disordered" evidence="12">
    <location>
        <begin position="1"/>
        <end position="29"/>
    </location>
</feature>
<feature type="compositionally biased region" description="Low complexity" evidence="12">
    <location>
        <begin position="718"/>
        <end position="731"/>
    </location>
</feature>
<dbReference type="GO" id="GO:0005524">
    <property type="term" value="F:ATP binding"/>
    <property type="evidence" value="ECO:0007669"/>
    <property type="project" value="UniProtKB-UniRule"/>
</dbReference>
<feature type="region of interest" description="Disordered" evidence="12">
    <location>
        <begin position="358"/>
        <end position="656"/>
    </location>
</feature>
<feature type="compositionally biased region" description="Polar residues" evidence="12">
    <location>
        <begin position="589"/>
        <end position="610"/>
    </location>
</feature>
<dbReference type="Gene3D" id="3.30.10.30">
    <property type="entry name" value="DYRK"/>
    <property type="match status" value="1"/>
</dbReference>
<evidence type="ECO:0000256" key="4">
    <source>
        <dbReference type="ARBA" id="ARBA00022679"/>
    </source>
</evidence>
<feature type="compositionally biased region" description="Polar residues" evidence="12">
    <location>
        <begin position="312"/>
        <end position="338"/>
    </location>
</feature>
<feature type="compositionally biased region" description="Basic and acidic residues" evidence="12">
    <location>
        <begin position="105"/>
        <end position="114"/>
    </location>
</feature>
<comment type="catalytic activity">
    <reaction evidence="8">
        <text>L-seryl-[protein] + ATP = O-phospho-L-seryl-[protein] + ADP + H(+)</text>
        <dbReference type="Rhea" id="RHEA:17989"/>
        <dbReference type="Rhea" id="RHEA-COMP:9863"/>
        <dbReference type="Rhea" id="RHEA-COMP:11604"/>
        <dbReference type="ChEBI" id="CHEBI:15378"/>
        <dbReference type="ChEBI" id="CHEBI:29999"/>
        <dbReference type="ChEBI" id="CHEBI:30616"/>
        <dbReference type="ChEBI" id="CHEBI:83421"/>
        <dbReference type="ChEBI" id="CHEBI:456216"/>
        <dbReference type="EC" id="2.7.12.1"/>
    </reaction>
</comment>
<evidence type="ECO:0000256" key="8">
    <source>
        <dbReference type="ARBA" id="ARBA00049003"/>
    </source>
</evidence>
<feature type="compositionally biased region" description="Low complexity" evidence="12">
    <location>
        <begin position="270"/>
        <end position="279"/>
    </location>
</feature>
<dbReference type="InterPro" id="IPR011009">
    <property type="entry name" value="Kinase-like_dom_sf"/>
</dbReference>
<dbReference type="PANTHER" id="PTHR24058">
    <property type="entry name" value="DUAL SPECIFICITY PROTEIN KINASE"/>
    <property type="match status" value="1"/>
</dbReference>
<feature type="compositionally biased region" description="Basic and acidic residues" evidence="12">
    <location>
        <begin position="284"/>
        <end position="295"/>
    </location>
</feature>
<comment type="catalytic activity">
    <reaction evidence="10">
        <text>L-tyrosyl-[protein] + ATP = O-phospho-L-tyrosyl-[protein] + ADP + H(+)</text>
        <dbReference type="Rhea" id="RHEA:10596"/>
        <dbReference type="Rhea" id="RHEA-COMP:10136"/>
        <dbReference type="Rhea" id="RHEA-COMP:20101"/>
        <dbReference type="ChEBI" id="CHEBI:15378"/>
        <dbReference type="ChEBI" id="CHEBI:30616"/>
        <dbReference type="ChEBI" id="CHEBI:46858"/>
        <dbReference type="ChEBI" id="CHEBI:61978"/>
        <dbReference type="ChEBI" id="CHEBI:456216"/>
        <dbReference type="EC" id="2.7.12.1"/>
    </reaction>
</comment>
<dbReference type="Pfam" id="PF00069">
    <property type="entry name" value="Pkinase"/>
    <property type="match status" value="1"/>
</dbReference>
<evidence type="ECO:0000256" key="9">
    <source>
        <dbReference type="ARBA" id="ARBA00049308"/>
    </source>
</evidence>
<feature type="compositionally biased region" description="Polar residues" evidence="12">
    <location>
        <begin position="70"/>
        <end position="79"/>
    </location>
</feature>
<feature type="compositionally biased region" description="Polar residues" evidence="12">
    <location>
        <begin position="501"/>
        <end position="511"/>
    </location>
</feature>
<dbReference type="OrthoDB" id="9332038at2759"/>
<evidence type="ECO:0000256" key="11">
    <source>
        <dbReference type="PROSITE-ProRule" id="PRU10141"/>
    </source>
</evidence>
<feature type="region of interest" description="Disordered" evidence="12">
    <location>
        <begin position="52"/>
        <end position="79"/>
    </location>
</feature>
<evidence type="ECO:0000256" key="1">
    <source>
        <dbReference type="ARBA" id="ARBA00008867"/>
    </source>
</evidence>
<evidence type="ECO:0000256" key="3">
    <source>
        <dbReference type="ARBA" id="ARBA00022527"/>
    </source>
</evidence>
<feature type="compositionally biased region" description="Low complexity" evidence="12">
    <location>
        <begin position="380"/>
        <end position="400"/>
    </location>
</feature>
<evidence type="ECO:0000313" key="15">
    <source>
        <dbReference type="Proteomes" id="UP000310189"/>
    </source>
</evidence>
<feature type="region of interest" description="Disordered" evidence="12">
    <location>
        <begin position="1187"/>
        <end position="1301"/>
    </location>
</feature>
<feature type="compositionally biased region" description="Basic and acidic residues" evidence="12">
    <location>
        <begin position="220"/>
        <end position="231"/>
    </location>
</feature>
<dbReference type="PROSITE" id="PS50011">
    <property type="entry name" value="PROTEIN_KINASE_DOM"/>
    <property type="match status" value="1"/>
</dbReference>
<feature type="compositionally biased region" description="Low complexity" evidence="12">
    <location>
        <begin position="617"/>
        <end position="645"/>
    </location>
</feature>
<keyword evidence="7 11" id="KW-0067">ATP-binding</keyword>
<feature type="compositionally biased region" description="Polar residues" evidence="12">
    <location>
        <begin position="1225"/>
        <end position="1240"/>
    </location>
</feature>
<dbReference type="InterPro" id="IPR042521">
    <property type="entry name" value="DYRK"/>
</dbReference>